<reference evidence="2" key="1">
    <citation type="submission" date="2020-04" db="EMBL/GenBank/DDBJ databases">
        <authorList>
            <person name="Chiriac C."/>
            <person name="Salcher M."/>
            <person name="Ghai R."/>
            <person name="Kavagutti S V."/>
        </authorList>
    </citation>
    <scope>NUCLEOTIDE SEQUENCE</scope>
</reference>
<dbReference type="EMBL" id="LR798245">
    <property type="protein sequence ID" value="CAB5216889.1"/>
    <property type="molecule type" value="Genomic_DNA"/>
</dbReference>
<protein>
    <submittedName>
        <fullName evidence="2">Uncharacterized protein</fullName>
    </submittedName>
</protein>
<evidence type="ECO:0000313" key="2">
    <source>
        <dbReference type="EMBL" id="CAB4128423.1"/>
    </source>
</evidence>
<evidence type="ECO:0000313" key="3">
    <source>
        <dbReference type="EMBL" id="CAB5216889.1"/>
    </source>
</evidence>
<feature type="transmembrane region" description="Helical" evidence="1">
    <location>
        <begin position="12"/>
        <end position="28"/>
    </location>
</feature>
<gene>
    <name evidence="2" type="ORF">UFOVP103_42</name>
    <name evidence="3" type="ORF">UFOVP197_13</name>
</gene>
<name>A0A6J5L512_9CAUD</name>
<accession>A0A6J5L512</accession>
<organism evidence="2">
    <name type="scientific">uncultured Caudovirales phage</name>
    <dbReference type="NCBI Taxonomy" id="2100421"/>
    <lineage>
        <taxon>Viruses</taxon>
        <taxon>Duplodnaviria</taxon>
        <taxon>Heunggongvirae</taxon>
        <taxon>Uroviricota</taxon>
        <taxon>Caudoviricetes</taxon>
        <taxon>Peduoviridae</taxon>
        <taxon>Maltschvirus</taxon>
        <taxon>Maltschvirus maltsch</taxon>
    </lineage>
</organism>
<keyword evidence="1" id="KW-1133">Transmembrane helix</keyword>
<proteinExistence type="predicted"/>
<dbReference type="EMBL" id="LR796223">
    <property type="protein sequence ID" value="CAB4128423.1"/>
    <property type="molecule type" value="Genomic_DNA"/>
</dbReference>
<keyword evidence="1" id="KW-0472">Membrane</keyword>
<sequence>MSRSERGGSTSQGYLMVAFFLFGGFYMIGTVVEVIHVLILVGMAWTISSLYDRIELLEDQEATGEIEVLEKWEPVDTSDEREYELQQQEIRRYQI</sequence>
<keyword evidence="1" id="KW-0812">Transmembrane</keyword>
<evidence type="ECO:0000256" key="1">
    <source>
        <dbReference type="SAM" id="Phobius"/>
    </source>
</evidence>